<protein>
    <submittedName>
        <fullName evidence="2">CAP domain-containing protein</fullName>
    </submittedName>
</protein>
<name>A0A371X7Z8_9HYPH</name>
<dbReference type="PANTHER" id="PTHR31157:SF1">
    <property type="entry name" value="SCP DOMAIN-CONTAINING PROTEIN"/>
    <property type="match status" value="1"/>
</dbReference>
<dbReference type="PANTHER" id="PTHR31157">
    <property type="entry name" value="SCP DOMAIN-CONTAINING PROTEIN"/>
    <property type="match status" value="1"/>
</dbReference>
<dbReference type="RefSeq" id="WP_116682209.1">
    <property type="nucleotide sequence ID" value="NZ_QURL01000002.1"/>
</dbReference>
<evidence type="ECO:0000313" key="2">
    <source>
        <dbReference type="EMBL" id="RFC65311.1"/>
    </source>
</evidence>
<evidence type="ECO:0000259" key="1">
    <source>
        <dbReference type="Pfam" id="PF00188"/>
    </source>
</evidence>
<organism evidence="2 3">
    <name type="scientific">Fulvimarina endophytica</name>
    <dbReference type="NCBI Taxonomy" id="2293836"/>
    <lineage>
        <taxon>Bacteria</taxon>
        <taxon>Pseudomonadati</taxon>
        <taxon>Pseudomonadota</taxon>
        <taxon>Alphaproteobacteria</taxon>
        <taxon>Hyphomicrobiales</taxon>
        <taxon>Aurantimonadaceae</taxon>
        <taxon>Fulvimarina</taxon>
    </lineage>
</organism>
<sequence length="174" mass="18682">MTTRRDILRTISIGMVAIAGLGLAACAGTPGSVDISGTEARPVDRGYALRSVNSLRAQNGLPALSYSSRLDEASTRQARAMAARNTMSHTLEGKVSDRVTQYGYSWGAVAENIGYGYPDTRSAVAGWENSPGHRKNILNPRVTEMGFAMAQGPNGIPYWAMIFGTEAKRMLVAR</sequence>
<comment type="caution">
    <text evidence="2">The sequence shown here is derived from an EMBL/GenBank/DDBJ whole genome shotgun (WGS) entry which is preliminary data.</text>
</comment>
<evidence type="ECO:0000313" key="3">
    <source>
        <dbReference type="Proteomes" id="UP000264310"/>
    </source>
</evidence>
<dbReference type="CDD" id="cd05379">
    <property type="entry name" value="CAP_bacterial"/>
    <property type="match status" value="1"/>
</dbReference>
<feature type="domain" description="SCP" evidence="1">
    <location>
        <begin position="49"/>
        <end position="161"/>
    </location>
</feature>
<reference evidence="2 3" key="1">
    <citation type="submission" date="2018-08" db="EMBL/GenBank/DDBJ databases">
        <title>Fulvimarina sp. 85, whole genome shotgun sequence.</title>
        <authorList>
            <person name="Tuo L."/>
        </authorList>
    </citation>
    <scope>NUCLEOTIDE SEQUENCE [LARGE SCALE GENOMIC DNA]</scope>
    <source>
        <strain evidence="2 3">85</strain>
    </source>
</reference>
<gene>
    <name evidence="2" type="ORF">DYI37_05625</name>
</gene>
<keyword evidence="3" id="KW-1185">Reference proteome</keyword>
<dbReference type="Pfam" id="PF00188">
    <property type="entry name" value="CAP"/>
    <property type="match status" value="1"/>
</dbReference>
<dbReference type="Gene3D" id="3.40.33.10">
    <property type="entry name" value="CAP"/>
    <property type="match status" value="1"/>
</dbReference>
<dbReference type="AlphaFoldDB" id="A0A371X7Z8"/>
<dbReference type="InterPro" id="IPR014044">
    <property type="entry name" value="CAP_dom"/>
</dbReference>
<dbReference type="InterPro" id="IPR035940">
    <property type="entry name" value="CAP_sf"/>
</dbReference>
<dbReference type="OrthoDB" id="9811255at2"/>
<dbReference type="EMBL" id="QURL01000002">
    <property type="protein sequence ID" value="RFC65311.1"/>
    <property type="molecule type" value="Genomic_DNA"/>
</dbReference>
<dbReference type="PROSITE" id="PS51257">
    <property type="entry name" value="PROKAR_LIPOPROTEIN"/>
    <property type="match status" value="1"/>
</dbReference>
<dbReference type="Proteomes" id="UP000264310">
    <property type="component" value="Unassembled WGS sequence"/>
</dbReference>
<proteinExistence type="predicted"/>
<accession>A0A371X7Z8</accession>
<dbReference type="SUPFAM" id="SSF55797">
    <property type="entry name" value="PR-1-like"/>
    <property type="match status" value="1"/>
</dbReference>